<dbReference type="InterPro" id="IPR003141">
    <property type="entry name" value="Pol/His_phosphatase_N"/>
</dbReference>
<evidence type="ECO:0000259" key="9">
    <source>
        <dbReference type="SMART" id="SM00481"/>
    </source>
</evidence>
<dbReference type="GO" id="GO:0005737">
    <property type="term" value="C:cytoplasm"/>
    <property type="evidence" value="ECO:0007669"/>
    <property type="project" value="TreeGrafter"/>
</dbReference>
<dbReference type="EMBL" id="QGGY01000003">
    <property type="protein sequence ID" value="PWJ77489.1"/>
    <property type="molecule type" value="Genomic_DNA"/>
</dbReference>
<comment type="similarity">
    <text evidence="2 8">Belongs to the PHP hydrolase family. HisK subfamily.</text>
</comment>
<dbReference type="NCBIfam" id="TIGR01856">
    <property type="entry name" value="hisJ_fam"/>
    <property type="match status" value="1"/>
</dbReference>
<evidence type="ECO:0000256" key="8">
    <source>
        <dbReference type="RuleBase" id="RU366003"/>
    </source>
</evidence>
<evidence type="ECO:0000313" key="11">
    <source>
        <dbReference type="Proteomes" id="UP000245412"/>
    </source>
</evidence>
<dbReference type="Gene3D" id="3.20.20.140">
    <property type="entry name" value="Metal-dependent hydrolases"/>
    <property type="match status" value="1"/>
</dbReference>
<evidence type="ECO:0000256" key="1">
    <source>
        <dbReference type="ARBA" id="ARBA00004970"/>
    </source>
</evidence>
<keyword evidence="4 8" id="KW-0028">Amino-acid biosynthesis</keyword>
<dbReference type="SUPFAM" id="SSF89550">
    <property type="entry name" value="PHP domain-like"/>
    <property type="match status" value="1"/>
</dbReference>
<protein>
    <recommendedName>
        <fullName evidence="3 8">Histidinol-phosphatase</fullName>
        <shortName evidence="8">HolPase</shortName>
        <ecNumber evidence="3 8">3.1.3.15</ecNumber>
    </recommendedName>
</protein>
<dbReference type="Pfam" id="PF02811">
    <property type="entry name" value="PHP"/>
    <property type="match status" value="1"/>
</dbReference>
<dbReference type="EC" id="3.1.3.15" evidence="3 8"/>
<name>A0AB73T7B5_9FIRM</name>
<evidence type="ECO:0000313" key="10">
    <source>
        <dbReference type="EMBL" id="PWJ77489.1"/>
    </source>
</evidence>
<evidence type="ECO:0000256" key="4">
    <source>
        <dbReference type="ARBA" id="ARBA00022605"/>
    </source>
</evidence>
<dbReference type="Proteomes" id="UP000245412">
    <property type="component" value="Unassembled WGS sequence"/>
</dbReference>
<dbReference type="PANTHER" id="PTHR21039">
    <property type="entry name" value="HISTIDINOL PHOSPHATASE-RELATED"/>
    <property type="match status" value="1"/>
</dbReference>
<evidence type="ECO:0000256" key="6">
    <source>
        <dbReference type="ARBA" id="ARBA00023102"/>
    </source>
</evidence>
<dbReference type="InterPro" id="IPR004013">
    <property type="entry name" value="PHP_dom"/>
</dbReference>
<dbReference type="RefSeq" id="WP_330581469.1">
    <property type="nucleotide sequence ID" value="NZ_CABJAT010000007.1"/>
</dbReference>
<dbReference type="GO" id="GO:0000105">
    <property type="term" value="P:L-histidine biosynthetic process"/>
    <property type="evidence" value="ECO:0007669"/>
    <property type="project" value="UniProtKB-UniRule"/>
</dbReference>
<dbReference type="InterPro" id="IPR016195">
    <property type="entry name" value="Pol/histidinol_Pase-like"/>
</dbReference>
<dbReference type="GO" id="GO:0004401">
    <property type="term" value="F:histidinol-phosphatase activity"/>
    <property type="evidence" value="ECO:0007669"/>
    <property type="project" value="UniProtKB-UniRule"/>
</dbReference>
<comment type="pathway">
    <text evidence="1 8">Amino-acid biosynthesis; L-histidine biosynthesis; L-histidine from 5-phospho-alpha-D-ribose 1-diphosphate: step 8/9.</text>
</comment>
<dbReference type="InterPro" id="IPR010140">
    <property type="entry name" value="Histidinol_P_phosphatase_HisJ"/>
</dbReference>
<comment type="caution">
    <text evidence="10">The sequence shown here is derived from an EMBL/GenBank/DDBJ whole genome shotgun (WGS) entry which is preliminary data.</text>
</comment>
<dbReference type="PANTHER" id="PTHR21039:SF0">
    <property type="entry name" value="HISTIDINOL-PHOSPHATASE"/>
    <property type="match status" value="1"/>
</dbReference>
<gene>
    <name evidence="10" type="ORF">C7383_103334</name>
</gene>
<evidence type="ECO:0000256" key="7">
    <source>
        <dbReference type="ARBA" id="ARBA00049158"/>
    </source>
</evidence>
<proteinExistence type="inferred from homology"/>
<evidence type="ECO:0000256" key="3">
    <source>
        <dbReference type="ARBA" id="ARBA00013085"/>
    </source>
</evidence>
<organism evidence="10 11">
    <name type="scientific">Murimonas intestini</name>
    <dbReference type="NCBI Taxonomy" id="1337051"/>
    <lineage>
        <taxon>Bacteria</taxon>
        <taxon>Bacillati</taxon>
        <taxon>Bacillota</taxon>
        <taxon>Clostridia</taxon>
        <taxon>Lachnospirales</taxon>
        <taxon>Lachnospiraceae</taxon>
        <taxon>Murimonas</taxon>
    </lineage>
</organism>
<dbReference type="SMART" id="SM00481">
    <property type="entry name" value="POLIIIAc"/>
    <property type="match status" value="1"/>
</dbReference>
<dbReference type="AlphaFoldDB" id="A0AB73T7B5"/>
<keyword evidence="11" id="KW-1185">Reference proteome</keyword>
<accession>A0AB73T7B5</accession>
<keyword evidence="6 8" id="KW-0368">Histidine biosynthesis</keyword>
<evidence type="ECO:0000256" key="2">
    <source>
        <dbReference type="ARBA" id="ARBA00009152"/>
    </source>
</evidence>
<sequence>MITADYHIHTSLSEDSTAPMEEMIEQGIRAGLTVMCFTEHMDKDYPGGGAGYFEVDTKAYRERFLECRAKYADRIELLFGIELGLSPDLAQWQREYTESWPFDFVIGSSHLVHGEDPYYPEFYKDGEDEGYRRYFESVRENLEAFSGIDTYGHIDYVVRYGPEKNKNYTYEKYRSEIDSILTALIDKKIALEVNTGGYKYGLGEPNPAAEVIKRYRELGGSLITVGSDAHEPQYLAYEFERAGEVLRACGFGYYTQFRGRVPVQVRF</sequence>
<comment type="catalytic activity">
    <reaction evidence="7 8">
        <text>L-histidinol phosphate + H2O = L-histidinol + phosphate</text>
        <dbReference type="Rhea" id="RHEA:14465"/>
        <dbReference type="ChEBI" id="CHEBI:15377"/>
        <dbReference type="ChEBI" id="CHEBI:43474"/>
        <dbReference type="ChEBI" id="CHEBI:57699"/>
        <dbReference type="ChEBI" id="CHEBI:57980"/>
        <dbReference type="EC" id="3.1.3.15"/>
    </reaction>
</comment>
<evidence type="ECO:0000256" key="5">
    <source>
        <dbReference type="ARBA" id="ARBA00022801"/>
    </source>
</evidence>
<reference evidence="10 11" key="1">
    <citation type="submission" date="2018-05" db="EMBL/GenBank/DDBJ databases">
        <authorList>
            <person name="Goeker M."/>
            <person name="Huntemann M."/>
            <person name="Clum A."/>
            <person name="Pillay M."/>
            <person name="Palaniappan K."/>
            <person name="Varghese N."/>
            <person name="Mikhailova N."/>
            <person name="Stamatis D."/>
            <person name="Reddy T."/>
            <person name="Daum C."/>
            <person name="Shapiro N."/>
            <person name="Ivanova N."/>
            <person name="Kyrpides N."/>
            <person name="Woyke T."/>
        </authorList>
    </citation>
    <scope>NUCLEOTIDE SEQUENCE [LARGE SCALE GENOMIC DNA]</scope>
    <source>
        <strain evidence="10 11">DSM 26524</strain>
    </source>
</reference>
<feature type="domain" description="Polymerase/histidinol phosphatase N-terminal" evidence="9">
    <location>
        <begin position="4"/>
        <end position="87"/>
    </location>
</feature>
<keyword evidence="5 8" id="KW-0378">Hydrolase</keyword>